<comment type="similarity">
    <text evidence="1">Belongs to the short-chain dehydrogenases/reductases (SDR) family.</text>
</comment>
<dbReference type="InterPro" id="IPR036291">
    <property type="entry name" value="NAD(P)-bd_dom_sf"/>
</dbReference>
<dbReference type="Proteomes" id="UP000319578">
    <property type="component" value="Unassembled WGS sequence"/>
</dbReference>
<dbReference type="GO" id="GO:0016491">
    <property type="term" value="F:oxidoreductase activity"/>
    <property type="evidence" value="ECO:0007669"/>
    <property type="project" value="UniProtKB-KW"/>
</dbReference>
<dbReference type="GO" id="GO:0008206">
    <property type="term" value="P:bile acid metabolic process"/>
    <property type="evidence" value="ECO:0007669"/>
    <property type="project" value="UniProtKB-ARBA"/>
</dbReference>
<accession>A0A0K9YU04</accession>
<name>A0A0K9YU04_9BACL</name>
<dbReference type="Gene3D" id="3.40.50.720">
    <property type="entry name" value="NAD(P)-binding Rossmann-like Domain"/>
    <property type="match status" value="1"/>
</dbReference>
<dbReference type="PRINTS" id="PR00080">
    <property type="entry name" value="SDRFAMILY"/>
</dbReference>
<evidence type="ECO:0000313" key="6">
    <source>
        <dbReference type="Proteomes" id="UP000319578"/>
    </source>
</evidence>
<dbReference type="STRING" id="54915.ADS79_23280"/>
<organism evidence="4 5">
    <name type="scientific">Brevibacillus reuszeri</name>
    <dbReference type="NCBI Taxonomy" id="54915"/>
    <lineage>
        <taxon>Bacteria</taxon>
        <taxon>Bacillati</taxon>
        <taxon>Bacillota</taxon>
        <taxon>Bacilli</taxon>
        <taxon>Bacillales</taxon>
        <taxon>Paenibacillaceae</taxon>
        <taxon>Brevibacillus</taxon>
    </lineage>
</organism>
<reference evidence="5" key="1">
    <citation type="submission" date="2015-07" db="EMBL/GenBank/DDBJ databases">
        <title>Genome sequencing project for genomic taxonomy and phylogenomics of Bacillus-like bacteria.</title>
        <authorList>
            <person name="Liu B."/>
            <person name="Wang J."/>
            <person name="Zhu Y."/>
            <person name="Liu G."/>
            <person name="Chen Q."/>
            <person name="Chen Z."/>
            <person name="Lan J."/>
            <person name="Che J."/>
            <person name="Ge C."/>
            <person name="Shi H."/>
            <person name="Pan Z."/>
            <person name="Liu X."/>
        </authorList>
    </citation>
    <scope>NUCLEOTIDE SEQUENCE [LARGE SCALE GENOMIC DNA]</scope>
    <source>
        <strain evidence="5">DSM 9887</strain>
    </source>
</reference>
<dbReference type="EMBL" id="BJON01000004">
    <property type="protein sequence ID" value="GED67353.1"/>
    <property type="molecule type" value="Genomic_DNA"/>
</dbReference>
<dbReference type="PANTHER" id="PTHR24321">
    <property type="entry name" value="DEHYDROGENASES, SHORT CHAIN"/>
    <property type="match status" value="1"/>
</dbReference>
<keyword evidence="2" id="KW-0560">Oxidoreductase</keyword>
<dbReference type="PANTHER" id="PTHR24321:SF8">
    <property type="entry name" value="ESTRADIOL 17-BETA-DEHYDROGENASE 8-RELATED"/>
    <property type="match status" value="1"/>
</dbReference>
<evidence type="ECO:0000313" key="4">
    <source>
        <dbReference type="EMBL" id="KNB71680.1"/>
    </source>
</evidence>
<dbReference type="PRINTS" id="PR00081">
    <property type="entry name" value="GDHRDH"/>
</dbReference>
<comment type="caution">
    <text evidence="4">The sequence shown here is derived from an EMBL/GenBank/DDBJ whole genome shotgun (WGS) entry which is preliminary data.</text>
</comment>
<dbReference type="Pfam" id="PF13561">
    <property type="entry name" value="adh_short_C2"/>
    <property type="match status" value="1"/>
</dbReference>
<dbReference type="FunFam" id="3.40.50.720:FF:000084">
    <property type="entry name" value="Short-chain dehydrogenase reductase"/>
    <property type="match status" value="1"/>
</dbReference>
<keyword evidence="6" id="KW-1185">Reference proteome</keyword>
<dbReference type="SUPFAM" id="SSF51735">
    <property type="entry name" value="NAD(P)-binding Rossmann-fold domains"/>
    <property type="match status" value="1"/>
</dbReference>
<evidence type="ECO:0000313" key="5">
    <source>
        <dbReference type="Proteomes" id="UP000036834"/>
    </source>
</evidence>
<proteinExistence type="inferred from homology"/>
<reference evidence="4" key="2">
    <citation type="submission" date="2015-07" db="EMBL/GenBank/DDBJ databases">
        <title>MeaNS - Measles Nucleotide Surveillance Program.</title>
        <authorList>
            <person name="Tran T."/>
            <person name="Druce J."/>
        </authorList>
    </citation>
    <scope>NUCLEOTIDE SEQUENCE</scope>
    <source>
        <strain evidence="4">DSM 9887</strain>
    </source>
</reference>
<dbReference type="NCBIfam" id="NF005559">
    <property type="entry name" value="PRK07231.1"/>
    <property type="match status" value="1"/>
</dbReference>
<dbReference type="CDD" id="cd05233">
    <property type="entry name" value="SDR_c"/>
    <property type="match status" value="1"/>
</dbReference>
<evidence type="ECO:0000256" key="1">
    <source>
        <dbReference type="ARBA" id="ARBA00006484"/>
    </source>
</evidence>
<evidence type="ECO:0000256" key="2">
    <source>
        <dbReference type="ARBA" id="ARBA00023002"/>
    </source>
</evidence>
<dbReference type="EMBL" id="LGIQ01000009">
    <property type="protein sequence ID" value="KNB71680.1"/>
    <property type="molecule type" value="Genomic_DNA"/>
</dbReference>
<dbReference type="RefSeq" id="WP_049740724.1">
    <property type="nucleotide sequence ID" value="NZ_BJON01000004.1"/>
</dbReference>
<evidence type="ECO:0000313" key="3">
    <source>
        <dbReference type="EMBL" id="GED67353.1"/>
    </source>
</evidence>
<gene>
    <name evidence="4" type="ORF">ADS79_23280</name>
    <name evidence="3" type="ORF">BRE01_10550</name>
</gene>
<reference evidence="3 6" key="3">
    <citation type="submission" date="2019-06" db="EMBL/GenBank/DDBJ databases">
        <title>Whole genome shotgun sequence of Brevibacillus reuszeri NBRC 15719.</title>
        <authorList>
            <person name="Hosoyama A."/>
            <person name="Uohara A."/>
            <person name="Ohji S."/>
            <person name="Ichikawa N."/>
        </authorList>
    </citation>
    <scope>NUCLEOTIDE SEQUENCE [LARGE SCALE GENOMIC DNA]</scope>
    <source>
        <strain evidence="3 6">NBRC 15719</strain>
    </source>
</reference>
<sequence length="252" mass="26353">MTNQQGQVAVVTGAGSGMGRATSLKLSEMGMKLVLVDFNQQTGEETLALIKEKGGEGIFVQANVAESADVQNYVNKALEAYGQIDVFFNNAGIIQKPYLLADIPESEFDRILAVNLKGVFMGLKYVIPVMVKQGSGSIINTASTAGLKSEHSMSVYSASKHAVVGITKGAALEYAKTGVRINAVCPGGVTTSLVAGLEQTIKETGNVPDIQFPRIGRMAEADEVANVVAFLASPGSSYMTGSIVTIDGGLTL</sequence>
<dbReference type="PROSITE" id="PS00061">
    <property type="entry name" value="ADH_SHORT"/>
    <property type="match status" value="1"/>
</dbReference>
<dbReference type="InterPro" id="IPR002347">
    <property type="entry name" value="SDR_fam"/>
</dbReference>
<protein>
    <submittedName>
        <fullName evidence="3 4">Short-chain dehydrogenase</fullName>
    </submittedName>
</protein>
<dbReference type="Proteomes" id="UP000036834">
    <property type="component" value="Unassembled WGS sequence"/>
</dbReference>
<dbReference type="PATRIC" id="fig|54915.3.peg.3792"/>
<dbReference type="AlphaFoldDB" id="A0A0K9YU04"/>
<dbReference type="InterPro" id="IPR020904">
    <property type="entry name" value="Sc_DH/Rdtase_CS"/>
</dbReference>
<dbReference type="OrthoDB" id="306388at2"/>